<dbReference type="Gene3D" id="1.10.4030.10">
    <property type="entry name" value="Porin chaperone SurA, peptide-binding domain"/>
    <property type="match status" value="1"/>
</dbReference>
<proteinExistence type="predicted"/>
<dbReference type="SUPFAM" id="SSF54534">
    <property type="entry name" value="FKBP-like"/>
    <property type="match status" value="2"/>
</dbReference>
<reference evidence="3 4" key="1">
    <citation type="submission" date="2017-06" db="EMBL/GenBank/DDBJ databases">
        <title>Novel microbial phyla capable of carbon fixation and sulfur reduction in deep-sea sediments.</title>
        <authorList>
            <person name="Huang J."/>
            <person name="Baker B."/>
            <person name="Wang Y."/>
        </authorList>
    </citation>
    <scope>NUCLEOTIDE SEQUENCE [LARGE SCALE GENOMIC DNA]</scope>
    <source>
        <strain evidence="3">B3_TA06</strain>
    </source>
</reference>
<sequence>MRRMTFPILLILACVLACGTQEERILVRVGDETINVKDFLAAYRPRSYPSEEAELEAKKQVLDKLIEDKLLVAEARSRGYEEDPTVKEGLQDAVDRVLINTLYMKEVVEKAKASRLDAKRFYEADKILLTLSIIHIDSDTLGYLILQEFSTGVPFDTLAVRYSTHPSARNGGKVGTIPLSTFFENPAFRELSRLKEGRSTLPLENESGGYDIYYLAERSEKEDQPPFKEMEASIVKQIERMRQGKLSYESLERLFEEANIEYNNIGLALLSKPREALSEAELATWTIKVGGEVTDSVGSMLAVYSRFPEGVPPHQLQAFAQNVAQRPALVSVALKRKLDRDPAVKEAIDAYIASQMRNRIYAEEVLEKIEIGAEEVRAYYDEHPDEFFVPERRKLSIIRTSSYSDVQQAFSLLRQGQPFEEVARRFSDHQQSAKRGGSIGFRKAGDVSFKTFVEQGFRLAKGNYSRSFEVPGGFGIVKVDDVQPAYTKEFDSEERRIERRLRGGEEKEVKAAFIEELRKKIKVTIDEGLLLRVGKVEEEPEGESS</sequence>
<gene>
    <name evidence="3" type="ORF">CEE36_02320</name>
</gene>
<dbReference type="Gene3D" id="3.10.50.40">
    <property type="match status" value="2"/>
</dbReference>
<dbReference type="PROSITE" id="PS01096">
    <property type="entry name" value="PPIC_PPIASE_1"/>
    <property type="match status" value="2"/>
</dbReference>
<protein>
    <recommendedName>
        <fullName evidence="2">PpiC domain-containing protein</fullName>
    </recommendedName>
</protein>
<evidence type="ECO:0000259" key="2">
    <source>
        <dbReference type="PROSITE" id="PS50198"/>
    </source>
</evidence>
<comment type="caution">
    <text evidence="3">The sequence shown here is derived from an EMBL/GenBank/DDBJ whole genome shotgun (WGS) entry which is preliminary data.</text>
</comment>
<dbReference type="EMBL" id="NJBO01000002">
    <property type="protein sequence ID" value="TKJ43974.1"/>
    <property type="molecule type" value="Genomic_DNA"/>
</dbReference>
<dbReference type="Proteomes" id="UP000317778">
    <property type="component" value="Unassembled WGS sequence"/>
</dbReference>
<dbReference type="InterPro" id="IPR000297">
    <property type="entry name" value="PPIase_PpiC"/>
</dbReference>
<evidence type="ECO:0000256" key="1">
    <source>
        <dbReference type="PROSITE-ProRule" id="PRU00278"/>
    </source>
</evidence>
<dbReference type="InterPro" id="IPR050245">
    <property type="entry name" value="PrsA_foldase"/>
</dbReference>
<dbReference type="InterPro" id="IPR027304">
    <property type="entry name" value="Trigger_fact/SurA_dom_sf"/>
</dbReference>
<evidence type="ECO:0000313" key="3">
    <source>
        <dbReference type="EMBL" id="TKJ43974.1"/>
    </source>
</evidence>
<dbReference type="InterPro" id="IPR023058">
    <property type="entry name" value="PPIase_PpiC_CS"/>
</dbReference>
<dbReference type="InterPro" id="IPR046357">
    <property type="entry name" value="PPIase_dom_sf"/>
</dbReference>
<dbReference type="AlphaFoldDB" id="A0A532V9T5"/>
<accession>A0A532V9T5</accession>
<dbReference type="Pfam" id="PF13145">
    <property type="entry name" value="Rotamase_2"/>
    <property type="match status" value="1"/>
</dbReference>
<dbReference type="GO" id="GO:0003755">
    <property type="term" value="F:peptidyl-prolyl cis-trans isomerase activity"/>
    <property type="evidence" value="ECO:0007669"/>
    <property type="project" value="UniProtKB-KW"/>
</dbReference>
<keyword evidence="1" id="KW-0413">Isomerase</keyword>
<feature type="domain" description="PpiC" evidence="2">
    <location>
        <begin position="390"/>
        <end position="481"/>
    </location>
</feature>
<name>A0A532V9T5_UNCT6</name>
<dbReference type="PROSITE" id="PS50198">
    <property type="entry name" value="PPIC_PPIASE_2"/>
    <property type="match status" value="2"/>
</dbReference>
<feature type="domain" description="PpiC" evidence="2">
    <location>
        <begin position="99"/>
        <end position="216"/>
    </location>
</feature>
<keyword evidence="1" id="KW-0697">Rotamase</keyword>
<dbReference type="SUPFAM" id="SSF109998">
    <property type="entry name" value="Triger factor/SurA peptide-binding domain-like"/>
    <property type="match status" value="1"/>
</dbReference>
<organism evidence="3 4">
    <name type="scientific">candidate division TA06 bacterium B3_TA06</name>
    <dbReference type="NCBI Taxonomy" id="2012487"/>
    <lineage>
        <taxon>Bacteria</taxon>
        <taxon>Bacteria division TA06</taxon>
    </lineage>
</organism>
<evidence type="ECO:0000313" key="4">
    <source>
        <dbReference type="Proteomes" id="UP000317778"/>
    </source>
</evidence>
<dbReference type="PANTHER" id="PTHR47245">
    <property type="entry name" value="PEPTIDYLPROLYL ISOMERASE"/>
    <property type="match status" value="1"/>
</dbReference>
<dbReference type="PANTHER" id="PTHR47245:SF2">
    <property type="entry name" value="PEPTIDYL-PROLYL CIS-TRANS ISOMERASE HP_0175-RELATED"/>
    <property type="match status" value="1"/>
</dbReference>